<evidence type="ECO:0000313" key="2">
    <source>
        <dbReference type="EMBL" id="KKZ72155.1"/>
    </source>
</evidence>
<comment type="caution">
    <text evidence="2">The sequence shown here is derived from an EMBL/GenBank/DDBJ whole genome shotgun (WGS) entry which is preliminary data.</text>
</comment>
<reference evidence="2 3" key="1">
    <citation type="submission" date="2015-05" db="EMBL/GenBank/DDBJ databases">
        <title>Draft Genome assembly of Streptomyces showdoensis.</title>
        <authorList>
            <person name="Thapa K.K."/>
            <person name="Metsa-Ketela M."/>
        </authorList>
    </citation>
    <scope>NUCLEOTIDE SEQUENCE [LARGE SCALE GENOMIC DNA]</scope>
    <source>
        <strain evidence="2 3">ATCC 15227</strain>
    </source>
</reference>
<dbReference type="InterPro" id="IPR013154">
    <property type="entry name" value="ADH-like_N"/>
</dbReference>
<dbReference type="CDD" id="cd05289">
    <property type="entry name" value="MDR_like_2"/>
    <property type="match status" value="1"/>
</dbReference>
<dbReference type="Pfam" id="PF08240">
    <property type="entry name" value="ADH_N"/>
    <property type="match status" value="1"/>
</dbReference>
<dbReference type="Proteomes" id="UP000265325">
    <property type="component" value="Unassembled WGS sequence"/>
</dbReference>
<dbReference type="GO" id="GO:0016491">
    <property type="term" value="F:oxidoreductase activity"/>
    <property type="evidence" value="ECO:0007669"/>
    <property type="project" value="InterPro"/>
</dbReference>
<keyword evidence="3" id="KW-1185">Reference proteome</keyword>
<dbReference type="InterPro" id="IPR013149">
    <property type="entry name" value="ADH-like_C"/>
</dbReference>
<dbReference type="InterPro" id="IPR020843">
    <property type="entry name" value="ER"/>
</dbReference>
<dbReference type="InterPro" id="IPR011032">
    <property type="entry name" value="GroES-like_sf"/>
</dbReference>
<dbReference type="AlphaFoldDB" id="A0A2P2GMV7"/>
<dbReference type="PANTHER" id="PTHR11695">
    <property type="entry name" value="ALCOHOL DEHYDROGENASE RELATED"/>
    <property type="match status" value="1"/>
</dbReference>
<dbReference type="SMART" id="SM00829">
    <property type="entry name" value="PKS_ER"/>
    <property type="match status" value="1"/>
</dbReference>
<evidence type="ECO:0000259" key="1">
    <source>
        <dbReference type="SMART" id="SM00829"/>
    </source>
</evidence>
<dbReference type="OrthoDB" id="3727682at2"/>
<dbReference type="Gene3D" id="3.40.50.720">
    <property type="entry name" value="NAD(P)-binding Rossmann-like Domain"/>
    <property type="match status" value="1"/>
</dbReference>
<organism evidence="2 3">
    <name type="scientific">Streptomyces showdoensis</name>
    <dbReference type="NCBI Taxonomy" id="68268"/>
    <lineage>
        <taxon>Bacteria</taxon>
        <taxon>Bacillati</taxon>
        <taxon>Actinomycetota</taxon>
        <taxon>Actinomycetes</taxon>
        <taxon>Kitasatosporales</taxon>
        <taxon>Streptomycetaceae</taxon>
        <taxon>Streptomyces</taxon>
    </lineage>
</organism>
<dbReference type="EMBL" id="LAQS01000029">
    <property type="protein sequence ID" value="KKZ72155.1"/>
    <property type="molecule type" value="Genomic_DNA"/>
</dbReference>
<evidence type="ECO:0000313" key="3">
    <source>
        <dbReference type="Proteomes" id="UP000265325"/>
    </source>
</evidence>
<sequence>MRAVTIEEFGAAPTVTEVDKPVPGPGEILVKVSHSSLNGFDGAVIYGFLKDVLEHKFPVTLGKDFAGTVEAVGEGVGRAAGQRVFGVVMKPVVQDGALAEYVVVGEGYGIAAAPEGLESAHAGALGLAGSAAVGVVDALAPQQGETVLVIGATGGVGAYAVQLAAKTGATVIATAKPGAETEFVKGLGATHVVDHTADLAAQVHALSPGGVHAAAHLAGDPGAAVALVAAGGRLASTLGFGPEAATELDITVTSVMANPDPATLERLADAVVSGALTVPIAETYGLDAVGQGFAAFGAGTVGKIGVSVA</sequence>
<dbReference type="InterPro" id="IPR036291">
    <property type="entry name" value="NAD(P)-bd_dom_sf"/>
</dbReference>
<dbReference type="SUPFAM" id="SSF50129">
    <property type="entry name" value="GroES-like"/>
    <property type="match status" value="1"/>
</dbReference>
<feature type="domain" description="Enoyl reductase (ER)" evidence="1">
    <location>
        <begin position="10"/>
        <end position="306"/>
    </location>
</feature>
<proteinExistence type="predicted"/>
<protein>
    <submittedName>
        <fullName evidence="2">NADPH:quinone reductase</fullName>
    </submittedName>
</protein>
<dbReference type="PANTHER" id="PTHR11695:SF648">
    <property type="entry name" value="ZINC-BINDING OXIDOREDUCTASE"/>
    <property type="match status" value="1"/>
</dbReference>
<dbReference type="InterPro" id="IPR050700">
    <property type="entry name" value="YIM1/Zinc_Alcohol_DH_Fams"/>
</dbReference>
<dbReference type="SUPFAM" id="SSF51735">
    <property type="entry name" value="NAD(P)-binding Rossmann-fold domains"/>
    <property type="match status" value="1"/>
</dbReference>
<gene>
    <name evidence="2" type="ORF">VO63_19355</name>
</gene>
<dbReference type="Gene3D" id="3.90.180.10">
    <property type="entry name" value="Medium-chain alcohol dehydrogenases, catalytic domain"/>
    <property type="match status" value="1"/>
</dbReference>
<accession>A0A2P2GMV7</accession>
<dbReference type="RefSeq" id="WP_046909110.1">
    <property type="nucleotide sequence ID" value="NZ_BAAAXG010000026.1"/>
</dbReference>
<dbReference type="Pfam" id="PF00107">
    <property type="entry name" value="ADH_zinc_N"/>
    <property type="match status" value="1"/>
</dbReference>
<name>A0A2P2GMV7_STREW</name>